<dbReference type="Proteomes" id="UP000034680">
    <property type="component" value="Unassembled WGS sequence"/>
</dbReference>
<name>A0A0G2HY07_9PEZI</name>
<reference evidence="2 3" key="1">
    <citation type="submission" date="2015-05" db="EMBL/GenBank/DDBJ databases">
        <title>Distinctive expansion of gene families associated with plant cell wall degradation and secondary metabolism in the genomes of grapevine trunk pathogens.</title>
        <authorList>
            <person name="Lawrence D.P."/>
            <person name="Travadon R."/>
            <person name="Rolshausen P.E."/>
            <person name="Baumgartner K."/>
        </authorList>
    </citation>
    <scope>NUCLEOTIDE SEQUENCE [LARGE SCALE GENOMIC DNA]</scope>
    <source>
        <strain evidence="2">DA912</strain>
    </source>
</reference>
<accession>A0A0G2HY07</accession>
<dbReference type="PANTHER" id="PTHR40788">
    <property type="entry name" value="CLR5 DOMAIN-CONTAINING PROTEIN-RELATED"/>
    <property type="match status" value="1"/>
</dbReference>
<organism evidence="2 3">
    <name type="scientific">Diaporthe ampelina</name>
    <dbReference type="NCBI Taxonomy" id="1214573"/>
    <lineage>
        <taxon>Eukaryota</taxon>
        <taxon>Fungi</taxon>
        <taxon>Dikarya</taxon>
        <taxon>Ascomycota</taxon>
        <taxon>Pezizomycotina</taxon>
        <taxon>Sordariomycetes</taxon>
        <taxon>Sordariomycetidae</taxon>
        <taxon>Diaporthales</taxon>
        <taxon>Diaporthaceae</taxon>
        <taxon>Diaporthe</taxon>
    </lineage>
</organism>
<protein>
    <submittedName>
        <fullName evidence="2">Uncharacterized protein</fullName>
    </submittedName>
</protein>
<dbReference type="PANTHER" id="PTHR40788:SF2">
    <property type="entry name" value="CLR5 DOMAIN-CONTAINING PROTEIN"/>
    <property type="match status" value="1"/>
</dbReference>
<evidence type="ECO:0000313" key="2">
    <source>
        <dbReference type="EMBL" id="KKY39578.1"/>
    </source>
</evidence>
<evidence type="ECO:0000256" key="1">
    <source>
        <dbReference type="SAM" id="MobiDB-lite"/>
    </source>
</evidence>
<dbReference type="EMBL" id="LCUC01000016">
    <property type="protein sequence ID" value="KKY39578.1"/>
    <property type="molecule type" value="Genomic_DNA"/>
</dbReference>
<comment type="caution">
    <text evidence="2">The sequence shown here is derived from an EMBL/GenBank/DDBJ whole genome shotgun (WGS) entry which is preliminary data.</text>
</comment>
<dbReference type="OrthoDB" id="2922289at2759"/>
<feature type="region of interest" description="Disordered" evidence="1">
    <location>
        <begin position="714"/>
        <end position="752"/>
    </location>
</feature>
<proteinExistence type="predicted"/>
<gene>
    <name evidence="2" type="ORF">UCDDA912_g00467</name>
</gene>
<evidence type="ECO:0000313" key="3">
    <source>
        <dbReference type="Proteomes" id="UP000034680"/>
    </source>
</evidence>
<keyword evidence="3" id="KW-1185">Reference proteome</keyword>
<reference evidence="2 3" key="2">
    <citation type="submission" date="2015-05" db="EMBL/GenBank/DDBJ databases">
        <authorList>
            <person name="Morales-Cruz A."/>
            <person name="Amrine K.C."/>
            <person name="Cantu D."/>
        </authorList>
    </citation>
    <scope>NUCLEOTIDE SEQUENCE [LARGE SCALE GENOMIC DNA]</scope>
    <source>
        <strain evidence="2">DA912</strain>
    </source>
</reference>
<dbReference type="STRING" id="1214573.A0A0G2HY07"/>
<dbReference type="AlphaFoldDB" id="A0A0G2HY07"/>
<sequence>MELRPDHQFNPFGPDASAYDVDGLDLDGIDFSDPASFMRALGGGAPGGLPIPKLMQPAEVRREAQGRASRLYASHGELRAILDRHEASVQRRWIKKTKTQRQAILLKAWPNMPTAHRPDFEAFKKESRRARDVNLGGTKHRDSFIWPYINQEDLSKPKTLPLLLNARGRHDPCYFAAADGEAMHLGQVTTAIVPIFLNLHVMVLNGAVGPLEYGKLLAWEDHPDAFDWMSGRKQFLPGEGLMILEAQERLLGFLVSCCKQILHEIADESLTSDEFPIKPPPQLKTEADVGGFNSLALMAAEAPYRVPEQLDLERIESLLAARASGAEDHMWSLREDPGYFAGTQRELMDHRQELIKDTFGKPHPVLAKSRNHIFWARVVGNMLAEAYIPLEIFSELQRQARELRALQEKYAPAISPLETLPKEYLQAILKFRHYLNQAAKGPLAQLKQCAVASPALRRLFVRDPPVDASSSKLVVMSKPGVKMEKIETELVWLLRTLWEDGKDLFLARMPLVVDELDRLLDSEQKAKELVSPYIAGVIGELSIISQCLSQLDLYQPWANSFEFAMPEYKDDIEKEFSKRTAQWAGIHSAIQEKNLGQAVKLGDVSGGRFAYPIDKRRTKENVDTLRQSEANLDAFWASIDELVHAKAGDLKGTAVRRLLSQPRIIQRTPEWVEPIKEPKKDAETAPTADKDVEALYKPLSALYFGLAPGKADGPDGNLTKAKVKTRGSAKAPPTAAADNPLEDPNPCDPQPTLAVDARALKVFRTLFYNPSPTATPGEVSWHDFLHALTSTGFAAEKLYGSVWQFRPAALDVDRSIQFHEPHPRGKIPFQVARRHGRRLNRAYGWFGGMFTLKEK</sequence>